<protein>
    <submittedName>
        <fullName evidence="1">Uncharacterized protein</fullName>
    </submittedName>
</protein>
<name>A0A4S8SXS9_AURPU</name>
<evidence type="ECO:0000313" key="2">
    <source>
        <dbReference type="Proteomes" id="UP000304951"/>
    </source>
</evidence>
<gene>
    <name evidence="1" type="ORF">D6D28_01595</name>
</gene>
<dbReference type="Proteomes" id="UP000304951">
    <property type="component" value="Unassembled WGS sequence"/>
</dbReference>
<dbReference type="AlphaFoldDB" id="A0A4S8SXS9"/>
<dbReference type="EMBL" id="QZAF01000031">
    <property type="protein sequence ID" value="THV75809.1"/>
    <property type="molecule type" value="Genomic_DNA"/>
</dbReference>
<sequence>MGRSQWTCTIFNRLKFLMILQSRRLRFTNFFSALIFARSYTSIPARMSPSSKTDSYRITGLHNLLVGQPLPAFASDHSDPTMIQGVGWSLPAGPYTARQIVVGCAPLLETVLHNLGPDDEGHLTAREMLLDNLASNLNLGTRESSLEIPLKDPGRKEMAEQAVKIGKSIVTYAREAKDVAFDPNYVIRSPCEGHLLKPQIAQLMFGPRSLRHLMQIYNEYLHQMVLLRDALLPFENYDEVVIPIVPGPGKRHLGMRFTETQRMSFIAELMTKSITQASVFKVAQSLLVPSISTDNAYGFQYKHGLILPDAVIGGSSLRLFRYIPVVLDETVTDVKLAYELEDYYSAPLLDIGPAKHSVEKGDPIGIAIDAQQHAVKDCSLSLSSATPDLGSRRLQLRIIHKNGTSSSTDVGQIARGWRYSYKVSRAEEGSVIDHFSSTASLHTAVDVLSQSGQGGLVTAKEGGIHVIQASSQIEILALLGQIYPDNIIMLEKGASLKDVEEAGQSMPGEPRFVLQLLDS</sequence>
<reference evidence="1 2" key="1">
    <citation type="submission" date="2018-10" db="EMBL/GenBank/DDBJ databases">
        <title>Fifty Aureobasidium pullulans genomes reveal a recombining polyextremotolerant generalist.</title>
        <authorList>
            <person name="Gostincar C."/>
            <person name="Turk M."/>
            <person name="Zajc J."/>
            <person name="Gunde-Cimerman N."/>
        </authorList>
    </citation>
    <scope>NUCLEOTIDE SEQUENCE [LARGE SCALE GENOMIC DNA]</scope>
    <source>
        <strain evidence="1 2">EXF-11900</strain>
    </source>
</reference>
<evidence type="ECO:0000313" key="1">
    <source>
        <dbReference type="EMBL" id="THV75809.1"/>
    </source>
</evidence>
<accession>A0A4S8SXS9</accession>
<organism evidence="1 2">
    <name type="scientific">Aureobasidium pullulans</name>
    <name type="common">Black yeast</name>
    <name type="synonym">Pullularia pullulans</name>
    <dbReference type="NCBI Taxonomy" id="5580"/>
    <lineage>
        <taxon>Eukaryota</taxon>
        <taxon>Fungi</taxon>
        <taxon>Dikarya</taxon>
        <taxon>Ascomycota</taxon>
        <taxon>Pezizomycotina</taxon>
        <taxon>Dothideomycetes</taxon>
        <taxon>Dothideomycetidae</taxon>
        <taxon>Dothideales</taxon>
        <taxon>Saccotheciaceae</taxon>
        <taxon>Aureobasidium</taxon>
    </lineage>
</organism>
<comment type="caution">
    <text evidence="1">The sequence shown here is derived from an EMBL/GenBank/DDBJ whole genome shotgun (WGS) entry which is preliminary data.</text>
</comment>
<proteinExistence type="predicted"/>